<dbReference type="GO" id="GO:0031625">
    <property type="term" value="F:ubiquitin protein ligase binding"/>
    <property type="evidence" value="ECO:0000318"/>
    <property type="project" value="GO_Central"/>
</dbReference>
<organism evidence="15 16">
    <name type="scientific">Helobdella robusta</name>
    <name type="common">Californian leech</name>
    <dbReference type="NCBI Taxonomy" id="6412"/>
    <lineage>
        <taxon>Eukaryota</taxon>
        <taxon>Metazoa</taxon>
        <taxon>Spiralia</taxon>
        <taxon>Lophotrochozoa</taxon>
        <taxon>Annelida</taxon>
        <taxon>Clitellata</taxon>
        <taxon>Hirudinea</taxon>
        <taxon>Rhynchobdellida</taxon>
        <taxon>Glossiphoniidae</taxon>
        <taxon>Helobdella</taxon>
    </lineage>
</organism>
<dbReference type="AlphaFoldDB" id="T1FSG4"/>
<evidence type="ECO:0000256" key="8">
    <source>
        <dbReference type="ARBA" id="ARBA00022990"/>
    </source>
</evidence>
<reference evidence="14 16" key="2">
    <citation type="journal article" date="2013" name="Nature">
        <title>Insights into bilaterian evolution from three spiralian genomes.</title>
        <authorList>
            <person name="Simakov O."/>
            <person name="Marletaz F."/>
            <person name="Cho S.J."/>
            <person name="Edsinger-Gonzales E."/>
            <person name="Havlak P."/>
            <person name="Hellsten U."/>
            <person name="Kuo D.H."/>
            <person name="Larsson T."/>
            <person name="Lv J."/>
            <person name="Arendt D."/>
            <person name="Savage R."/>
            <person name="Osoegawa K."/>
            <person name="de Jong P."/>
            <person name="Grimwood J."/>
            <person name="Chapman J.A."/>
            <person name="Shapiro H."/>
            <person name="Aerts A."/>
            <person name="Otillar R.P."/>
            <person name="Terry A.Y."/>
            <person name="Boore J.L."/>
            <person name="Grigoriev I.V."/>
            <person name="Lindberg D.R."/>
            <person name="Seaver E.C."/>
            <person name="Weisblat D.A."/>
            <person name="Putnam N.H."/>
            <person name="Rokhsar D.S."/>
        </authorList>
    </citation>
    <scope>NUCLEOTIDE SEQUENCE</scope>
</reference>
<sequence length="751" mass="87240">MSLKPKQVDFEDLWPRILDVVEKVLAGRTVEKSVWNDRFTDVYALCVSFPEALAERLYAKTKEFIENHVLNLSKSLEECSEDVFLETYNSHWLMYSRGCGYLNQLFGYLNTQYIPKLKIEIEKNFSGLLPESDEKLLEIEELSYNIWRTHLLENCKHQLTSLILRDINLDRIGSGLINQSTIQGAILSFVHVRKHASRNSLDYYQKNFEKEMLLQTSEHYQIVARKHLDTCTCSEYMTKALQMLDEETMRSKKFFHATSQDKVLEVFRQRVVADHMSFMHQSSKLMVKTHNKIDLSNMYNLLHSVQDGLNELIEQIEMEIGHLCTDVICRLDGDNMAQQFVESLLEVHNDYTQLIQEVFKSDQQFITALDKAFNKAVNQSPQQSSGRLTCVAMRSPELLAKYCDNLLKRGGKTVNEYELDEKLQASITIFKYLNDKDVFNKFYARMLAKRLIYFQSQSMDAEESMINRLKQVCGYEFTNKLHRMFTDISISADLASKFTSFNQSRNVDLGLGFTILVLQAGAWPIGQQNITTFCLPQELEKPVHMFEKFYAKNFTGRKLTWVYAFSQCEVKVCYLARPYFISMATYLMSLLLPFNSADCITRKELEEHTGIPEKELLKNLQALLDVKFLIADHDKDGLCENTIFKLNVNYSNKKTKFKIMTAQKESNQEIVEQTRSSVNEDRKIYLQAAIVRIMKARKVFKHNLLVKEVISQSLSKFTPSISLIKKSIETLIDKQYIERTPNAADEYVYLA</sequence>
<keyword evidence="4" id="KW-1017">Isopeptide bond</keyword>
<dbReference type="GO" id="GO:0019005">
    <property type="term" value="C:SCF ubiquitin ligase complex"/>
    <property type="evidence" value="ECO:0000318"/>
    <property type="project" value="GO_Central"/>
</dbReference>
<keyword evidence="16" id="KW-1185">Reference proteome</keyword>
<dbReference type="FunFam" id="1.10.10.10:FF:000014">
    <property type="entry name" value="Cullin 1"/>
    <property type="match status" value="1"/>
</dbReference>
<evidence type="ECO:0000256" key="12">
    <source>
        <dbReference type="RuleBase" id="RU003829"/>
    </source>
</evidence>
<dbReference type="InterPro" id="IPR045093">
    <property type="entry name" value="Cullin"/>
</dbReference>
<dbReference type="RefSeq" id="XP_009014027.1">
    <property type="nucleotide sequence ID" value="XM_009015779.1"/>
</dbReference>
<dbReference type="Gene3D" id="3.30.230.130">
    <property type="entry name" value="Cullin, Chain C, Domain 2"/>
    <property type="match status" value="1"/>
</dbReference>
<dbReference type="Pfam" id="PF26557">
    <property type="entry name" value="Cullin_AB"/>
    <property type="match status" value="1"/>
</dbReference>
<dbReference type="GO" id="GO:0031462">
    <property type="term" value="C:Cul2-RING ubiquitin ligase complex"/>
    <property type="evidence" value="ECO:0000318"/>
    <property type="project" value="GO_Central"/>
</dbReference>
<dbReference type="SMART" id="SM00182">
    <property type="entry name" value="CULLIN"/>
    <property type="match status" value="1"/>
</dbReference>
<dbReference type="CTD" id="20211761"/>
<dbReference type="EMBL" id="KB096134">
    <property type="protein sequence ID" value="ESO08238.1"/>
    <property type="molecule type" value="Genomic_DNA"/>
</dbReference>
<dbReference type="FunFam" id="1.20.1310.10:FF:000012">
    <property type="entry name" value="Cullin 2"/>
    <property type="match status" value="1"/>
</dbReference>
<comment type="pathway">
    <text evidence="2">Protein modification; protein ubiquitination.</text>
</comment>
<dbReference type="Gene3D" id="1.10.10.10">
    <property type="entry name" value="Winged helix-like DNA-binding domain superfamily/Winged helix DNA-binding domain"/>
    <property type="match status" value="1"/>
</dbReference>
<evidence type="ECO:0000259" key="13">
    <source>
        <dbReference type="PROSITE" id="PS50069"/>
    </source>
</evidence>
<comment type="subcellular location">
    <subcellularLocation>
        <location evidence="1">Nucleus</location>
    </subcellularLocation>
</comment>
<dbReference type="FunCoup" id="T1FSG4">
    <property type="interactions" value="1377"/>
</dbReference>
<dbReference type="InterPro" id="IPR016157">
    <property type="entry name" value="Cullin_CS"/>
</dbReference>
<dbReference type="InterPro" id="IPR036388">
    <property type="entry name" value="WH-like_DNA-bd_sf"/>
</dbReference>
<dbReference type="SUPFAM" id="SSF46785">
    <property type="entry name" value="Winged helix' DNA-binding domain"/>
    <property type="match status" value="1"/>
</dbReference>
<gene>
    <name evidence="15" type="primary">20211761</name>
    <name evidence="14" type="ORF">HELRODRAFT_190953</name>
</gene>
<dbReference type="EnsemblMetazoa" id="HelroT190953">
    <property type="protein sequence ID" value="HelroP190953"/>
    <property type="gene ID" value="HelroG190953"/>
</dbReference>
<dbReference type="InterPro" id="IPR036317">
    <property type="entry name" value="Cullin_homology_sf"/>
</dbReference>
<proteinExistence type="inferred from homology"/>
<evidence type="ECO:0000256" key="10">
    <source>
        <dbReference type="ARBA" id="ARBA00069610"/>
    </source>
</evidence>
<dbReference type="FunFam" id="1.20.1310.10:FF:000022">
    <property type="entry name" value="Cullin-2 isoform 2"/>
    <property type="match status" value="1"/>
</dbReference>
<comment type="similarity">
    <text evidence="3 11 12">Belongs to the cullin family.</text>
</comment>
<evidence type="ECO:0000256" key="3">
    <source>
        <dbReference type="ARBA" id="ARBA00006019"/>
    </source>
</evidence>
<dbReference type="FunFam" id="3.30.230.130:FF:000003">
    <property type="entry name" value="Cullin 2"/>
    <property type="match status" value="1"/>
</dbReference>
<dbReference type="InterPro" id="IPR019559">
    <property type="entry name" value="Cullin_neddylation_domain"/>
</dbReference>
<evidence type="ECO:0000256" key="11">
    <source>
        <dbReference type="PROSITE-ProRule" id="PRU00330"/>
    </source>
</evidence>
<dbReference type="InterPro" id="IPR016158">
    <property type="entry name" value="Cullin_homology"/>
</dbReference>
<evidence type="ECO:0000256" key="2">
    <source>
        <dbReference type="ARBA" id="ARBA00004906"/>
    </source>
</evidence>
<dbReference type="InterPro" id="IPR016159">
    <property type="entry name" value="Cullin_repeat-like_dom_sf"/>
</dbReference>
<dbReference type="InterPro" id="IPR059120">
    <property type="entry name" value="Cullin-like_AB"/>
</dbReference>
<dbReference type="Pfam" id="PF00888">
    <property type="entry name" value="Cullin"/>
    <property type="match status" value="1"/>
</dbReference>
<dbReference type="FunFam" id="1.20.1310.10:FF:000016">
    <property type="entry name" value="Cullin 2"/>
    <property type="match status" value="1"/>
</dbReference>
<name>T1FSG4_HELRO</name>
<evidence type="ECO:0000256" key="1">
    <source>
        <dbReference type="ARBA" id="ARBA00004123"/>
    </source>
</evidence>
<dbReference type="SMART" id="SM00884">
    <property type="entry name" value="Cullin_Nedd8"/>
    <property type="match status" value="1"/>
</dbReference>
<feature type="domain" description="Cullin family profile" evidence="13">
    <location>
        <begin position="394"/>
        <end position="624"/>
    </location>
</feature>
<accession>T1FSG4</accession>
<dbReference type="Gene3D" id="1.20.1310.10">
    <property type="entry name" value="Cullin Repeats"/>
    <property type="match status" value="4"/>
</dbReference>
<evidence type="ECO:0000256" key="4">
    <source>
        <dbReference type="ARBA" id="ARBA00022499"/>
    </source>
</evidence>
<keyword evidence="5" id="KW-0597">Phosphoprotein</keyword>
<dbReference type="PROSITE" id="PS01256">
    <property type="entry name" value="CULLIN_1"/>
    <property type="match status" value="1"/>
</dbReference>
<evidence type="ECO:0000256" key="6">
    <source>
        <dbReference type="ARBA" id="ARBA00022786"/>
    </source>
</evidence>
<dbReference type="STRING" id="6412.T1FSG4"/>
<keyword evidence="6" id="KW-0833">Ubl conjugation pathway</keyword>
<reference evidence="16" key="1">
    <citation type="submission" date="2012-12" db="EMBL/GenBank/DDBJ databases">
        <authorList>
            <person name="Hellsten U."/>
            <person name="Grimwood J."/>
            <person name="Chapman J.A."/>
            <person name="Shapiro H."/>
            <person name="Aerts A."/>
            <person name="Otillar R.P."/>
            <person name="Terry A.Y."/>
            <person name="Boore J.L."/>
            <person name="Simakov O."/>
            <person name="Marletaz F."/>
            <person name="Cho S.-J."/>
            <person name="Edsinger-Gonzales E."/>
            <person name="Havlak P."/>
            <person name="Kuo D.-H."/>
            <person name="Larsson T."/>
            <person name="Lv J."/>
            <person name="Arendt D."/>
            <person name="Savage R."/>
            <person name="Osoegawa K."/>
            <person name="de Jong P."/>
            <person name="Lindberg D.R."/>
            <person name="Seaver E.C."/>
            <person name="Weisblat D.A."/>
            <person name="Putnam N.H."/>
            <person name="Grigoriev I.V."/>
            <person name="Rokhsar D.S."/>
        </authorList>
    </citation>
    <scope>NUCLEOTIDE SEQUENCE</scope>
</reference>
<dbReference type="InterPro" id="IPR001373">
    <property type="entry name" value="Cullin_N"/>
</dbReference>
<keyword evidence="9" id="KW-0539">Nucleus</keyword>
<dbReference type="InterPro" id="IPR036390">
    <property type="entry name" value="WH_DNA-bd_sf"/>
</dbReference>
<dbReference type="HOGENOM" id="CLU_004747_6_1_1"/>
<protein>
    <recommendedName>
        <fullName evidence="10">Cullin-2</fullName>
    </recommendedName>
</protein>
<dbReference type="PROSITE" id="PS50069">
    <property type="entry name" value="CULLIN_2"/>
    <property type="match status" value="1"/>
</dbReference>
<dbReference type="GO" id="GO:0031146">
    <property type="term" value="P:SCF-dependent proteasomal ubiquitin-dependent protein catabolic process"/>
    <property type="evidence" value="ECO:0000318"/>
    <property type="project" value="GO_Central"/>
</dbReference>
<evidence type="ECO:0000256" key="5">
    <source>
        <dbReference type="ARBA" id="ARBA00022553"/>
    </source>
</evidence>
<dbReference type="OrthoDB" id="27073at2759"/>
<dbReference type="Pfam" id="PF10557">
    <property type="entry name" value="Cullin_Nedd8"/>
    <property type="match status" value="1"/>
</dbReference>
<evidence type="ECO:0000256" key="9">
    <source>
        <dbReference type="ARBA" id="ARBA00023242"/>
    </source>
</evidence>
<evidence type="ECO:0000256" key="7">
    <source>
        <dbReference type="ARBA" id="ARBA00022843"/>
    </source>
</evidence>
<keyword evidence="8" id="KW-0007">Acetylation</keyword>
<dbReference type="EMBL" id="AMQM01003446">
    <property type="status" value="NOT_ANNOTATED_CDS"/>
    <property type="molecule type" value="Genomic_DNA"/>
</dbReference>
<dbReference type="OMA" id="PRPVWND"/>
<evidence type="ECO:0000313" key="16">
    <source>
        <dbReference type="Proteomes" id="UP000015101"/>
    </source>
</evidence>
<dbReference type="eggNOG" id="KOG2284">
    <property type="taxonomic scope" value="Eukaryota"/>
</dbReference>
<dbReference type="GO" id="GO:0016567">
    <property type="term" value="P:protein ubiquitination"/>
    <property type="evidence" value="ECO:0000318"/>
    <property type="project" value="GO_Central"/>
</dbReference>
<dbReference type="PANTHER" id="PTHR11932">
    <property type="entry name" value="CULLIN"/>
    <property type="match status" value="1"/>
</dbReference>
<reference evidence="15" key="3">
    <citation type="submission" date="2015-06" db="UniProtKB">
        <authorList>
            <consortium name="EnsemblMetazoa"/>
        </authorList>
    </citation>
    <scope>IDENTIFICATION</scope>
</reference>
<keyword evidence="7" id="KW-0832">Ubl conjugation</keyword>
<evidence type="ECO:0000313" key="14">
    <source>
        <dbReference type="EMBL" id="ESO08238.1"/>
    </source>
</evidence>
<dbReference type="InParanoid" id="T1FSG4"/>
<dbReference type="GeneID" id="20211761"/>
<dbReference type="GO" id="GO:0031981">
    <property type="term" value="C:nuclear lumen"/>
    <property type="evidence" value="ECO:0007669"/>
    <property type="project" value="UniProtKB-ARBA"/>
</dbReference>
<dbReference type="SUPFAM" id="SSF74788">
    <property type="entry name" value="Cullin repeat-like"/>
    <property type="match status" value="1"/>
</dbReference>
<dbReference type="GO" id="GO:0030674">
    <property type="term" value="F:protein-macromolecule adaptor activity"/>
    <property type="evidence" value="ECO:0000318"/>
    <property type="project" value="GO_Central"/>
</dbReference>
<dbReference type="SUPFAM" id="SSF75632">
    <property type="entry name" value="Cullin homology domain"/>
    <property type="match status" value="1"/>
</dbReference>
<dbReference type="KEGG" id="hro:HELRODRAFT_190953"/>
<evidence type="ECO:0000313" key="15">
    <source>
        <dbReference type="EnsemblMetazoa" id="HelroP190953"/>
    </source>
</evidence>
<dbReference type="Proteomes" id="UP000015101">
    <property type="component" value="Unassembled WGS sequence"/>
</dbReference>